<reference evidence="1" key="1">
    <citation type="submission" date="2014-09" db="EMBL/GenBank/DDBJ databases">
        <authorList>
            <person name="Magalhaes I.L.F."/>
            <person name="Oliveira U."/>
            <person name="Santos F.R."/>
            <person name="Vidigal T.H.D.A."/>
            <person name="Brescovit A.D."/>
            <person name="Santos A.J."/>
        </authorList>
    </citation>
    <scope>NUCLEOTIDE SEQUENCE</scope>
    <source>
        <tissue evidence="1">Shoot tissue taken approximately 20 cm above the soil surface</tissue>
    </source>
</reference>
<protein>
    <submittedName>
        <fullName evidence="1">Uncharacterized protein</fullName>
    </submittedName>
</protein>
<accession>A0A0A9BHV5</accession>
<name>A0A0A9BHV5_ARUDO</name>
<reference evidence="1" key="2">
    <citation type="journal article" date="2015" name="Data Brief">
        <title>Shoot transcriptome of the giant reed, Arundo donax.</title>
        <authorList>
            <person name="Barrero R.A."/>
            <person name="Guerrero F.D."/>
            <person name="Moolhuijzen P."/>
            <person name="Goolsby J.A."/>
            <person name="Tidwell J."/>
            <person name="Bellgard S.E."/>
            <person name="Bellgard M.I."/>
        </authorList>
    </citation>
    <scope>NUCLEOTIDE SEQUENCE</scope>
    <source>
        <tissue evidence="1">Shoot tissue taken approximately 20 cm above the soil surface</tissue>
    </source>
</reference>
<organism evidence="1">
    <name type="scientific">Arundo donax</name>
    <name type="common">Giant reed</name>
    <name type="synonym">Donax arundinaceus</name>
    <dbReference type="NCBI Taxonomy" id="35708"/>
    <lineage>
        <taxon>Eukaryota</taxon>
        <taxon>Viridiplantae</taxon>
        <taxon>Streptophyta</taxon>
        <taxon>Embryophyta</taxon>
        <taxon>Tracheophyta</taxon>
        <taxon>Spermatophyta</taxon>
        <taxon>Magnoliopsida</taxon>
        <taxon>Liliopsida</taxon>
        <taxon>Poales</taxon>
        <taxon>Poaceae</taxon>
        <taxon>PACMAD clade</taxon>
        <taxon>Arundinoideae</taxon>
        <taxon>Arundineae</taxon>
        <taxon>Arundo</taxon>
    </lineage>
</organism>
<sequence>MPCCLISPETHCHLTAESHKSDQIGESVGFLTQIEDDFFYLLMKMHIFASTNC</sequence>
<dbReference type="AlphaFoldDB" id="A0A0A9BHV5"/>
<proteinExistence type="predicted"/>
<dbReference type="EMBL" id="GBRH01237090">
    <property type="protein sequence ID" value="JAD60805.1"/>
    <property type="molecule type" value="Transcribed_RNA"/>
</dbReference>
<evidence type="ECO:0000313" key="1">
    <source>
        <dbReference type="EMBL" id="JAD60805.1"/>
    </source>
</evidence>